<accession>A0AAW1INT9</accession>
<comment type="caution">
    <text evidence="2">The sequence shown here is derived from an EMBL/GenBank/DDBJ whole genome shotgun (WGS) entry which is preliminary data.</text>
</comment>
<dbReference type="InterPro" id="IPR018289">
    <property type="entry name" value="MULE_transposase_dom"/>
</dbReference>
<name>A0AAW1INT9_SAPOF</name>
<dbReference type="Pfam" id="PF10551">
    <property type="entry name" value="MULE"/>
    <property type="match status" value="1"/>
</dbReference>
<evidence type="ECO:0000313" key="3">
    <source>
        <dbReference type="Proteomes" id="UP001443914"/>
    </source>
</evidence>
<keyword evidence="3" id="KW-1185">Reference proteome</keyword>
<gene>
    <name evidence="2" type="ORF">RND81_09G188400</name>
</gene>
<sequence length="405" mass="45738">MVQTCEPLVWSMVWPCVPHVWTMVQPCVPHVCTMVQTYVPHNNLVGDGIDYSSKFISNISSSTRQEAYKWAKTVAKENRFDLCVTSVKTKPVSLLKVVYIGCDRTNGNRCRMKDPAKPLRKNTASKKCLCTFRLKIKEECAGVIVVQPITGRHNHRLIVYRDGHTGQAALDDEQKEYVLNQAGAQVKPGKIRLVLHVHSSNKPQPGIRQIYNLTSKFRAEERAGRNRAQQMFYLAAVNLFRAYPSLVGIDSTYKTNLYGMPLVELIGVTPVGKIFTIAYALVETETTEGYTWVLEKLRSLLSNNVVPNAIVTDRDKGLIAAIPIVFPDTYHLLCTFHIYNAVEARAREAVGDNDQVNAITYGRWAKVVDAGTEHQMLRAWDDLQFNFVVVQYLDTYQCFVDKATC</sequence>
<feature type="domain" description="MULE transposase" evidence="1">
    <location>
        <begin position="247"/>
        <end position="340"/>
    </location>
</feature>
<dbReference type="AlphaFoldDB" id="A0AAW1INT9"/>
<dbReference type="Proteomes" id="UP001443914">
    <property type="component" value="Unassembled WGS sequence"/>
</dbReference>
<proteinExistence type="predicted"/>
<evidence type="ECO:0000259" key="1">
    <source>
        <dbReference type="Pfam" id="PF10551"/>
    </source>
</evidence>
<organism evidence="2 3">
    <name type="scientific">Saponaria officinalis</name>
    <name type="common">Common soapwort</name>
    <name type="synonym">Lychnis saponaria</name>
    <dbReference type="NCBI Taxonomy" id="3572"/>
    <lineage>
        <taxon>Eukaryota</taxon>
        <taxon>Viridiplantae</taxon>
        <taxon>Streptophyta</taxon>
        <taxon>Embryophyta</taxon>
        <taxon>Tracheophyta</taxon>
        <taxon>Spermatophyta</taxon>
        <taxon>Magnoliopsida</taxon>
        <taxon>eudicotyledons</taxon>
        <taxon>Gunneridae</taxon>
        <taxon>Pentapetalae</taxon>
        <taxon>Caryophyllales</taxon>
        <taxon>Caryophyllaceae</taxon>
        <taxon>Caryophylleae</taxon>
        <taxon>Saponaria</taxon>
    </lineage>
</organism>
<dbReference type="PANTHER" id="PTHR47718:SF3">
    <property type="entry name" value="PROTEIN FAR1-RELATED SEQUENCE 5-LIKE"/>
    <property type="match status" value="1"/>
</dbReference>
<dbReference type="PANTHER" id="PTHR47718">
    <property type="entry name" value="OS01G0519700 PROTEIN"/>
    <property type="match status" value="1"/>
</dbReference>
<evidence type="ECO:0000313" key="2">
    <source>
        <dbReference type="EMBL" id="KAK9691304.1"/>
    </source>
</evidence>
<reference evidence="2" key="1">
    <citation type="submission" date="2024-03" db="EMBL/GenBank/DDBJ databases">
        <title>WGS assembly of Saponaria officinalis var. Norfolk2.</title>
        <authorList>
            <person name="Jenkins J."/>
            <person name="Shu S."/>
            <person name="Grimwood J."/>
            <person name="Barry K."/>
            <person name="Goodstein D."/>
            <person name="Schmutz J."/>
            <person name="Leebens-Mack J."/>
            <person name="Osbourn A."/>
        </authorList>
    </citation>
    <scope>NUCLEOTIDE SEQUENCE [LARGE SCALE GENOMIC DNA]</scope>
    <source>
        <strain evidence="2">JIC</strain>
    </source>
</reference>
<protein>
    <recommendedName>
        <fullName evidence="1">MULE transposase domain-containing protein</fullName>
    </recommendedName>
</protein>
<dbReference type="EMBL" id="JBDFQZ010000009">
    <property type="protein sequence ID" value="KAK9691304.1"/>
    <property type="molecule type" value="Genomic_DNA"/>
</dbReference>